<reference evidence="1" key="1">
    <citation type="journal article" date="2021" name="Proc. Natl. Acad. Sci. U.S.A.">
        <title>A Catalog of Tens of Thousands of Viruses from Human Metagenomes Reveals Hidden Associations with Chronic Diseases.</title>
        <authorList>
            <person name="Tisza M.J."/>
            <person name="Buck C.B."/>
        </authorList>
    </citation>
    <scope>NUCLEOTIDE SEQUENCE</scope>
    <source>
        <strain evidence="1">CtCVD13</strain>
    </source>
</reference>
<proteinExistence type="predicted"/>
<evidence type="ECO:0000313" key="1">
    <source>
        <dbReference type="EMBL" id="DAD81061.1"/>
    </source>
</evidence>
<accession>A0A8S5MFE5</accession>
<sequence>MGLGVCVSVVYLSSLVGGAWPDISRCGLWCWNCNNDSANSNINNGARPLILCGTWCV</sequence>
<protein>
    <submittedName>
        <fullName evidence="1">Uncharacterized protein</fullName>
    </submittedName>
</protein>
<name>A0A8S5MFE5_9CAUD</name>
<organism evidence="1">
    <name type="scientific">Siphoviridae sp. ctCVD13</name>
    <dbReference type="NCBI Taxonomy" id="2826194"/>
    <lineage>
        <taxon>Viruses</taxon>
        <taxon>Duplodnaviria</taxon>
        <taxon>Heunggongvirae</taxon>
        <taxon>Uroviricota</taxon>
        <taxon>Caudoviricetes</taxon>
    </lineage>
</organism>
<dbReference type="EMBL" id="BK014894">
    <property type="protein sequence ID" value="DAD81061.1"/>
    <property type="molecule type" value="Genomic_DNA"/>
</dbReference>